<keyword evidence="4" id="KW-1185">Reference proteome</keyword>
<dbReference type="SUPFAM" id="SSF56672">
    <property type="entry name" value="DNA/RNA polymerases"/>
    <property type="match status" value="1"/>
</dbReference>
<feature type="region of interest" description="Disordered" evidence="1">
    <location>
        <begin position="22"/>
        <end position="95"/>
    </location>
</feature>
<dbReference type="Proteomes" id="UP001172457">
    <property type="component" value="Chromosome 2"/>
</dbReference>
<dbReference type="EMBL" id="JARYMX010000002">
    <property type="protein sequence ID" value="KAJ9561260.1"/>
    <property type="molecule type" value="Genomic_DNA"/>
</dbReference>
<gene>
    <name evidence="3" type="ORF">OSB04_006420</name>
</gene>
<reference evidence="3" key="1">
    <citation type="submission" date="2023-03" db="EMBL/GenBank/DDBJ databases">
        <title>Chromosome-scale reference genome and RAD-based genetic map of yellow starthistle (Centaurea solstitialis) reveal putative structural variation and QTLs associated with invader traits.</title>
        <authorList>
            <person name="Reatini B."/>
            <person name="Cang F.A."/>
            <person name="Jiang Q."/>
            <person name="Mckibben M.T.W."/>
            <person name="Barker M.S."/>
            <person name="Rieseberg L.H."/>
            <person name="Dlugosch K.M."/>
        </authorList>
    </citation>
    <scope>NUCLEOTIDE SEQUENCE</scope>
    <source>
        <strain evidence="3">CAN-66</strain>
        <tissue evidence="3">Leaf</tissue>
    </source>
</reference>
<name>A0AA38WQA5_9ASTR</name>
<sequence length="432" mass="47729">MPNSNSETPIAIVPFFIDSSASLDLPSPVPTPNLEAPTHVASPIPSTHLPPPPTTGSHDPIHVPPTQPFVPSQHSSFEPSMESTDPGPSSSENVRCSNWIKTKSDGSIDRYKDRLVAKGFNQEYGIDYEETFAPGARVTDVCKEVYMTPPPSVSLLLGHVCRLRKSLYGLKQAPLAWFEKFSNTVLSLGFSAINYDSGLFTRTTDSGTILLLLYVDDMIIIGSDTIGITHLKQSLNSNFEMKDLGLLHYFLGLDVLSDTAGTDNTKIIHDLEAVERKSTEKTRKREKCTKSIQKTLGDREVPCLAPPSSTEVQIRVDFKCLASPSEQFGDRQMAPGTYLCQAMYTSDLLSHAGIADQKVVSTPLESNLHLIPNAVTRPDIAYAVHIVSEFMSILCSDHYAVVLRILPEYRALADTSQELIWLRWLLFYMDAP</sequence>
<dbReference type="InterPro" id="IPR013103">
    <property type="entry name" value="RVT_2"/>
</dbReference>
<proteinExistence type="predicted"/>
<evidence type="ECO:0000259" key="2">
    <source>
        <dbReference type="Pfam" id="PF07727"/>
    </source>
</evidence>
<dbReference type="Pfam" id="PF07727">
    <property type="entry name" value="RVT_2"/>
    <property type="match status" value="1"/>
</dbReference>
<evidence type="ECO:0000313" key="3">
    <source>
        <dbReference type="EMBL" id="KAJ9561260.1"/>
    </source>
</evidence>
<dbReference type="InterPro" id="IPR043502">
    <property type="entry name" value="DNA/RNA_pol_sf"/>
</dbReference>
<dbReference type="AlphaFoldDB" id="A0AA38WQA5"/>
<accession>A0AA38WQA5</accession>
<evidence type="ECO:0000256" key="1">
    <source>
        <dbReference type="SAM" id="MobiDB-lite"/>
    </source>
</evidence>
<feature type="compositionally biased region" description="Polar residues" evidence="1">
    <location>
        <begin position="69"/>
        <end position="95"/>
    </location>
</feature>
<feature type="domain" description="Reverse transcriptase Ty1/copia-type" evidence="2">
    <location>
        <begin position="140"/>
        <end position="262"/>
    </location>
</feature>
<comment type="caution">
    <text evidence="3">The sequence shown here is derived from an EMBL/GenBank/DDBJ whole genome shotgun (WGS) entry which is preliminary data.</text>
</comment>
<evidence type="ECO:0000313" key="4">
    <source>
        <dbReference type="Proteomes" id="UP001172457"/>
    </source>
</evidence>
<protein>
    <recommendedName>
        <fullName evidence="2">Reverse transcriptase Ty1/copia-type domain-containing protein</fullName>
    </recommendedName>
</protein>
<organism evidence="3 4">
    <name type="scientific">Centaurea solstitialis</name>
    <name type="common">yellow star-thistle</name>
    <dbReference type="NCBI Taxonomy" id="347529"/>
    <lineage>
        <taxon>Eukaryota</taxon>
        <taxon>Viridiplantae</taxon>
        <taxon>Streptophyta</taxon>
        <taxon>Embryophyta</taxon>
        <taxon>Tracheophyta</taxon>
        <taxon>Spermatophyta</taxon>
        <taxon>Magnoliopsida</taxon>
        <taxon>eudicotyledons</taxon>
        <taxon>Gunneridae</taxon>
        <taxon>Pentapetalae</taxon>
        <taxon>asterids</taxon>
        <taxon>campanulids</taxon>
        <taxon>Asterales</taxon>
        <taxon>Asteraceae</taxon>
        <taxon>Carduoideae</taxon>
        <taxon>Cardueae</taxon>
        <taxon>Centaureinae</taxon>
        <taxon>Centaurea</taxon>
    </lineage>
</organism>